<dbReference type="EMBL" id="JAUTDP010000004">
    <property type="protein sequence ID" value="KAK3400230.1"/>
    <property type="molecule type" value="Genomic_DNA"/>
</dbReference>
<feature type="domain" description="BTB" evidence="2">
    <location>
        <begin position="256"/>
        <end position="373"/>
    </location>
</feature>
<dbReference type="SMART" id="SM00225">
    <property type="entry name" value="BTB"/>
    <property type="match status" value="1"/>
</dbReference>
<dbReference type="InterPro" id="IPR000210">
    <property type="entry name" value="BTB/POZ_dom"/>
</dbReference>
<feature type="compositionally biased region" description="Low complexity" evidence="1">
    <location>
        <begin position="15"/>
        <end position="42"/>
    </location>
</feature>
<dbReference type="InterPro" id="IPR011333">
    <property type="entry name" value="SKP1/BTB/POZ_sf"/>
</dbReference>
<reference evidence="3" key="1">
    <citation type="journal article" date="2023" name="Mol. Phylogenet. Evol.">
        <title>Genome-scale phylogeny and comparative genomics of the fungal order Sordariales.</title>
        <authorList>
            <person name="Hensen N."/>
            <person name="Bonometti L."/>
            <person name="Westerberg I."/>
            <person name="Brannstrom I.O."/>
            <person name="Guillou S."/>
            <person name="Cros-Aarteil S."/>
            <person name="Calhoun S."/>
            <person name="Haridas S."/>
            <person name="Kuo A."/>
            <person name="Mondo S."/>
            <person name="Pangilinan J."/>
            <person name="Riley R."/>
            <person name="LaButti K."/>
            <person name="Andreopoulos B."/>
            <person name="Lipzen A."/>
            <person name="Chen C."/>
            <person name="Yan M."/>
            <person name="Daum C."/>
            <person name="Ng V."/>
            <person name="Clum A."/>
            <person name="Steindorff A."/>
            <person name="Ohm R.A."/>
            <person name="Martin F."/>
            <person name="Silar P."/>
            <person name="Natvig D.O."/>
            <person name="Lalanne C."/>
            <person name="Gautier V."/>
            <person name="Ament-Velasquez S.L."/>
            <person name="Kruys A."/>
            <person name="Hutchinson M.I."/>
            <person name="Powell A.J."/>
            <person name="Barry K."/>
            <person name="Miller A.N."/>
            <person name="Grigoriev I.V."/>
            <person name="Debuchy R."/>
            <person name="Gladieux P."/>
            <person name="Hiltunen Thoren M."/>
            <person name="Johannesson H."/>
        </authorList>
    </citation>
    <scope>NUCLEOTIDE SEQUENCE</scope>
    <source>
        <strain evidence="3">FGSC 1904</strain>
    </source>
</reference>
<feature type="compositionally biased region" description="Low complexity" evidence="1">
    <location>
        <begin position="97"/>
        <end position="117"/>
    </location>
</feature>
<feature type="compositionally biased region" description="Low complexity" evidence="1">
    <location>
        <begin position="202"/>
        <end position="221"/>
    </location>
</feature>
<keyword evidence="4" id="KW-1185">Reference proteome</keyword>
<dbReference type="Proteomes" id="UP001281003">
    <property type="component" value="Unassembled WGS sequence"/>
</dbReference>
<evidence type="ECO:0000313" key="4">
    <source>
        <dbReference type="Proteomes" id="UP001281003"/>
    </source>
</evidence>
<evidence type="ECO:0000259" key="2">
    <source>
        <dbReference type="SMART" id="SM00225"/>
    </source>
</evidence>
<reference evidence="3" key="2">
    <citation type="submission" date="2023-07" db="EMBL/GenBank/DDBJ databases">
        <authorList>
            <consortium name="Lawrence Berkeley National Laboratory"/>
            <person name="Haridas S."/>
            <person name="Hensen N."/>
            <person name="Bonometti L."/>
            <person name="Westerberg I."/>
            <person name="Brannstrom I.O."/>
            <person name="Guillou S."/>
            <person name="Cros-Aarteil S."/>
            <person name="Calhoun S."/>
            <person name="Kuo A."/>
            <person name="Mondo S."/>
            <person name="Pangilinan J."/>
            <person name="Riley R."/>
            <person name="LaButti K."/>
            <person name="Andreopoulos B."/>
            <person name="Lipzen A."/>
            <person name="Chen C."/>
            <person name="Yanf M."/>
            <person name="Daum C."/>
            <person name="Ng V."/>
            <person name="Clum A."/>
            <person name="Steindorff A."/>
            <person name="Ohm R."/>
            <person name="Martin F."/>
            <person name="Silar P."/>
            <person name="Natvig D."/>
            <person name="Lalanne C."/>
            <person name="Gautier V."/>
            <person name="Ament-velasquez S.L."/>
            <person name="Kruys A."/>
            <person name="Hutchinson M.I."/>
            <person name="Powell A.J."/>
            <person name="Barry K."/>
            <person name="Miller A.N."/>
            <person name="Grigoriev I.V."/>
            <person name="Debuchy R."/>
            <person name="Gladieux P."/>
            <person name="Thoren M.H."/>
            <person name="Johannesson H."/>
        </authorList>
    </citation>
    <scope>NUCLEOTIDE SEQUENCE</scope>
    <source>
        <strain evidence="3">FGSC 1904</strain>
    </source>
</reference>
<feature type="region of interest" description="Disordered" evidence="1">
    <location>
        <begin position="202"/>
        <end position="248"/>
    </location>
</feature>
<feature type="compositionally biased region" description="Polar residues" evidence="1">
    <location>
        <begin position="1"/>
        <end position="14"/>
    </location>
</feature>
<protein>
    <recommendedName>
        <fullName evidence="2">BTB domain-containing protein</fullName>
    </recommendedName>
</protein>
<feature type="compositionally biased region" description="Basic and acidic residues" evidence="1">
    <location>
        <begin position="229"/>
        <end position="240"/>
    </location>
</feature>
<name>A0AAE0PIN1_SORBR</name>
<dbReference type="CDD" id="cd18186">
    <property type="entry name" value="BTB_POZ_ZBTB_KLHL-like"/>
    <property type="match status" value="1"/>
</dbReference>
<comment type="caution">
    <text evidence="3">The sequence shown here is derived from an EMBL/GenBank/DDBJ whole genome shotgun (WGS) entry which is preliminary data.</text>
</comment>
<feature type="compositionally biased region" description="Low complexity" evidence="1">
    <location>
        <begin position="127"/>
        <end position="184"/>
    </location>
</feature>
<sequence length="618" mass="64221">MSDPGTNGQSTSVFGSNTGSSSNATGTIASSSTTAASSTSGNPAPPSGAEGSTAGLPVRPAPAPTVQSSPPPPSLFGASSAPTASLFGPSTGGASPGGSTSIFGTGTSTTASPPATGTSGGLFGSQPSSTTPASTTSAAPATATSSVLFGSRPASTTTAPLASAASGGLFGSRPASTATASGAAGSSLFGSAPAQGVFGAPAATATSSSSTPGSSLFGSTPAAMATAPKESDATGTKKPEGSTSPQRSVVDIDIDGDLLLDIGGGEDSELTEVQRFRVCSSTLRRHSPVWKQMLFGPWKESKPAGAKSNEWIVEFPDDNVKAMEVVLNIMHGRFKQVPRCLSLDQLYKLLILTNKYDLTELLRPWCAQWVSVAYGDLSSVDTLKTLFIAWELGHDGLFALRIEEISVNTRSKEGSMFTQLGTRFSIKSASSLVPGWIDLEVQDYLGPHDILDVIHSVRKEALSMITSAIDKDVTRRRAATFPKVCPGPQNQRHSGGWGETGSAALCDAAILGGIMIHLDARLIPSSSVYFLGILDTIVQVASGLFPKIKLIEYLPGHARCSLKTQYEILDKKIHEDLPKIVAKHIKPAHKEYMKSQRSKTGIEVLEGEVRKAGKNRYW</sequence>
<dbReference type="AlphaFoldDB" id="A0AAE0PIN1"/>
<proteinExistence type="predicted"/>
<accession>A0AAE0PIN1</accession>
<dbReference type="Gene3D" id="3.30.710.10">
    <property type="entry name" value="Potassium Channel Kv1.1, Chain A"/>
    <property type="match status" value="1"/>
</dbReference>
<gene>
    <name evidence="3" type="ORF">B0T20DRAFT_180275</name>
</gene>
<evidence type="ECO:0000256" key="1">
    <source>
        <dbReference type="SAM" id="MobiDB-lite"/>
    </source>
</evidence>
<organism evidence="3 4">
    <name type="scientific">Sordaria brevicollis</name>
    <dbReference type="NCBI Taxonomy" id="83679"/>
    <lineage>
        <taxon>Eukaryota</taxon>
        <taxon>Fungi</taxon>
        <taxon>Dikarya</taxon>
        <taxon>Ascomycota</taxon>
        <taxon>Pezizomycotina</taxon>
        <taxon>Sordariomycetes</taxon>
        <taxon>Sordariomycetidae</taxon>
        <taxon>Sordariales</taxon>
        <taxon>Sordariaceae</taxon>
        <taxon>Sordaria</taxon>
    </lineage>
</organism>
<dbReference type="SUPFAM" id="SSF54695">
    <property type="entry name" value="POZ domain"/>
    <property type="match status" value="1"/>
</dbReference>
<feature type="region of interest" description="Disordered" evidence="1">
    <location>
        <begin position="1"/>
        <end position="184"/>
    </location>
</feature>
<feature type="compositionally biased region" description="Pro residues" evidence="1">
    <location>
        <begin position="59"/>
        <end position="74"/>
    </location>
</feature>
<evidence type="ECO:0000313" key="3">
    <source>
        <dbReference type="EMBL" id="KAK3400230.1"/>
    </source>
</evidence>